<dbReference type="InterPro" id="IPR039426">
    <property type="entry name" value="TonB-dep_rcpt-like"/>
</dbReference>
<reference evidence="15" key="1">
    <citation type="submission" date="2020-09" db="EMBL/GenBank/DDBJ databases">
        <title>Bosea spartocytisi sp. nov. a root nodule endophyte of Spartocytisus supranubius in the high mountain ecosystem fo the Teide National Park (Canary Islands, Spain).</title>
        <authorList>
            <person name="Pulido-Suarez L."/>
            <person name="Peix A."/>
            <person name="Igual J.M."/>
            <person name="Socas-Perez N."/>
            <person name="Velazquez E."/>
            <person name="Flores-Felix J.D."/>
            <person name="Leon-Barrios M."/>
        </authorList>
    </citation>
    <scope>NUCLEOTIDE SEQUENCE</scope>
    <source>
        <strain evidence="15">SSUT16</strain>
    </source>
</reference>
<keyword evidence="6 11" id="KW-0798">TonB box</keyword>
<comment type="caution">
    <text evidence="15">The sequence shown here is derived from an EMBL/GenBank/DDBJ whole genome shotgun (WGS) entry which is preliminary data.</text>
</comment>
<keyword evidence="5 12" id="KW-0732">Signal</keyword>
<keyword evidence="2 10" id="KW-0813">Transport</keyword>
<feature type="chain" id="PRO_5037817325" evidence="12">
    <location>
        <begin position="33"/>
        <end position="648"/>
    </location>
</feature>
<evidence type="ECO:0000313" key="16">
    <source>
        <dbReference type="Proteomes" id="UP000619295"/>
    </source>
</evidence>
<name>A0A927EAG4_9HYPH</name>
<dbReference type="SUPFAM" id="SSF56935">
    <property type="entry name" value="Porins"/>
    <property type="match status" value="1"/>
</dbReference>
<organism evidence="15 16">
    <name type="scientific">Bosea spartocytisi</name>
    <dbReference type="NCBI Taxonomy" id="2773451"/>
    <lineage>
        <taxon>Bacteria</taxon>
        <taxon>Pseudomonadati</taxon>
        <taxon>Pseudomonadota</taxon>
        <taxon>Alphaproteobacteria</taxon>
        <taxon>Hyphomicrobiales</taxon>
        <taxon>Boseaceae</taxon>
        <taxon>Bosea</taxon>
    </lineage>
</organism>
<keyword evidence="16" id="KW-1185">Reference proteome</keyword>
<comment type="similarity">
    <text evidence="10 11">Belongs to the TonB-dependent receptor family.</text>
</comment>
<keyword evidence="4 10" id="KW-0812">Transmembrane</keyword>
<evidence type="ECO:0000259" key="14">
    <source>
        <dbReference type="Pfam" id="PF07715"/>
    </source>
</evidence>
<dbReference type="Gene3D" id="2.40.170.20">
    <property type="entry name" value="TonB-dependent receptor, beta-barrel domain"/>
    <property type="match status" value="1"/>
</dbReference>
<evidence type="ECO:0000313" key="15">
    <source>
        <dbReference type="EMBL" id="MBD3847277.1"/>
    </source>
</evidence>
<evidence type="ECO:0000256" key="11">
    <source>
        <dbReference type="RuleBase" id="RU003357"/>
    </source>
</evidence>
<dbReference type="InterPro" id="IPR037066">
    <property type="entry name" value="Plug_dom_sf"/>
</dbReference>
<dbReference type="GO" id="GO:0009279">
    <property type="term" value="C:cell outer membrane"/>
    <property type="evidence" value="ECO:0007669"/>
    <property type="project" value="UniProtKB-SubCell"/>
</dbReference>
<dbReference type="GO" id="GO:0044718">
    <property type="term" value="P:siderophore transmembrane transport"/>
    <property type="evidence" value="ECO:0007669"/>
    <property type="project" value="TreeGrafter"/>
</dbReference>
<feature type="domain" description="TonB-dependent receptor plug" evidence="14">
    <location>
        <begin position="55"/>
        <end position="163"/>
    </location>
</feature>
<dbReference type="InterPro" id="IPR036942">
    <property type="entry name" value="Beta-barrel_TonB_sf"/>
</dbReference>
<evidence type="ECO:0000256" key="12">
    <source>
        <dbReference type="SAM" id="SignalP"/>
    </source>
</evidence>
<dbReference type="InterPro" id="IPR012910">
    <property type="entry name" value="Plug_dom"/>
</dbReference>
<evidence type="ECO:0000256" key="8">
    <source>
        <dbReference type="ARBA" id="ARBA00023170"/>
    </source>
</evidence>
<evidence type="ECO:0000256" key="6">
    <source>
        <dbReference type="ARBA" id="ARBA00023077"/>
    </source>
</evidence>
<evidence type="ECO:0000256" key="9">
    <source>
        <dbReference type="ARBA" id="ARBA00023237"/>
    </source>
</evidence>
<evidence type="ECO:0000259" key="13">
    <source>
        <dbReference type="Pfam" id="PF00593"/>
    </source>
</evidence>
<evidence type="ECO:0000256" key="3">
    <source>
        <dbReference type="ARBA" id="ARBA00022452"/>
    </source>
</evidence>
<dbReference type="Pfam" id="PF00593">
    <property type="entry name" value="TonB_dep_Rec_b-barrel"/>
    <property type="match status" value="1"/>
</dbReference>
<sequence length="648" mass="70367">MRLSGAAQRGSSSVIALSLAAGATLLAHPARAQAPGETIALDQIVVSATGTPTPVREVASSVTVVTAQEIEQQQRRTLPQALAAVPGLNIVQIGGPGGQTSVFMRGTNSNHVKVLIDGIEANDPSTPNRSFDFGSMLTDDIERIEVLRGPQSGLYGANAIGGVISITTKRGEGPPKATARIEAGSHGTFNQAAGFSGGDDRFNYVFNVSHMRSDSTDSVPPNLIPPGVRVKPNAYDAYSYSGRLGFALTDTLSVNWVGRYTDGQFRSTYDAGFPGRPTPYRALSNYAQAFTRGEVVWDPLGGRFVNRFGISYSNQDRSNRSPNAFGILGLPTENLGERMKLDWRGDFEIAKGHMLIGGLSWERERLETPSFTASNGNKAAYLEYQVSFADRFFLAANIRHDHDDSYGGHTTYRIAPAYIVPGTETKLKASYGTGFKAPTLAELFIDYRPGFNFFGNSNLKPEESKGWDIGFEQPLFDKRVQFGATWFQNDIENLIVTNAARNSYANVGKAETKGVEAFAALQISEQLRVRGDYTFTLAKDETAHQELLRRPRHKASGTVTWAPIEKLSLSATLIYVGPWVDGNRDFSVPRLKAKGATLVNLAAEYKATDKVTVFGRVDNLFDKRWENPVGFLVPGFGAFGGIKVAFGG</sequence>
<feature type="domain" description="TonB-dependent receptor-like beta-barrel" evidence="13">
    <location>
        <begin position="190"/>
        <end position="620"/>
    </location>
</feature>
<dbReference type="CDD" id="cd01347">
    <property type="entry name" value="ligand_gated_channel"/>
    <property type="match status" value="1"/>
</dbReference>
<evidence type="ECO:0000256" key="7">
    <source>
        <dbReference type="ARBA" id="ARBA00023136"/>
    </source>
</evidence>
<dbReference type="PANTHER" id="PTHR30069:SF29">
    <property type="entry name" value="HEMOGLOBIN AND HEMOGLOBIN-HAPTOGLOBIN-BINDING PROTEIN 1-RELATED"/>
    <property type="match status" value="1"/>
</dbReference>
<comment type="subcellular location">
    <subcellularLocation>
        <location evidence="1 10">Cell outer membrane</location>
        <topology evidence="1 10">Multi-pass membrane protein</topology>
    </subcellularLocation>
</comment>
<dbReference type="PANTHER" id="PTHR30069">
    <property type="entry name" value="TONB-DEPENDENT OUTER MEMBRANE RECEPTOR"/>
    <property type="match status" value="1"/>
</dbReference>
<dbReference type="Proteomes" id="UP000619295">
    <property type="component" value="Unassembled WGS sequence"/>
</dbReference>
<dbReference type="PROSITE" id="PS52016">
    <property type="entry name" value="TONB_DEPENDENT_REC_3"/>
    <property type="match status" value="1"/>
</dbReference>
<gene>
    <name evidence="15" type="ORF">IED13_16320</name>
</gene>
<protein>
    <submittedName>
        <fullName evidence="15">TonB-dependent receptor</fullName>
    </submittedName>
</protein>
<evidence type="ECO:0000256" key="10">
    <source>
        <dbReference type="PROSITE-ProRule" id="PRU01360"/>
    </source>
</evidence>
<feature type="signal peptide" evidence="12">
    <location>
        <begin position="1"/>
        <end position="32"/>
    </location>
</feature>
<dbReference type="AlphaFoldDB" id="A0A927EAG4"/>
<keyword evidence="8 15" id="KW-0675">Receptor</keyword>
<dbReference type="Gene3D" id="2.170.130.10">
    <property type="entry name" value="TonB-dependent receptor, plug domain"/>
    <property type="match status" value="1"/>
</dbReference>
<keyword evidence="7 10" id="KW-0472">Membrane</keyword>
<evidence type="ECO:0000256" key="1">
    <source>
        <dbReference type="ARBA" id="ARBA00004571"/>
    </source>
</evidence>
<accession>A0A927EAG4</accession>
<dbReference type="Pfam" id="PF07715">
    <property type="entry name" value="Plug"/>
    <property type="match status" value="1"/>
</dbReference>
<dbReference type="GO" id="GO:0015344">
    <property type="term" value="F:siderophore uptake transmembrane transporter activity"/>
    <property type="evidence" value="ECO:0007669"/>
    <property type="project" value="TreeGrafter"/>
</dbReference>
<evidence type="ECO:0000256" key="5">
    <source>
        <dbReference type="ARBA" id="ARBA00022729"/>
    </source>
</evidence>
<evidence type="ECO:0000256" key="2">
    <source>
        <dbReference type="ARBA" id="ARBA00022448"/>
    </source>
</evidence>
<dbReference type="InterPro" id="IPR000531">
    <property type="entry name" value="Beta-barrel_TonB"/>
</dbReference>
<keyword evidence="9 10" id="KW-0998">Cell outer membrane</keyword>
<dbReference type="EMBL" id="JACXWY010000009">
    <property type="protein sequence ID" value="MBD3847277.1"/>
    <property type="molecule type" value="Genomic_DNA"/>
</dbReference>
<evidence type="ECO:0000256" key="4">
    <source>
        <dbReference type="ARBA" id="ARBA00022692"/>
    </source>
</evidence>
<keyword evidence="3 10" id="KW-1134">Transmembrane beta strand</keyword>
<proteinExistence type="inferred from homology"/>